<accession>A0AAV4F695</accession>
<dbReference type="PANTHER" id="PTHR33588:SF1">
    <property type="entry name" value="CILIA- AND FLAGELLA-ASSOCIATED PROTEIN 299"/>
    <property type="match status" value="1"/>
</dbReference>
<comment type="function">
    <text evidence="1">May be involved in spermatogenesis.</text>
</comment>
<dbReference type="AlphaFoldDB" id="A0AAV4F695"/>
<evidence type="ECO:0000256" key="5">
    <source>
        <dbReference type="ARBA" id="ARBA00022490"/>
    </source>
</evidence>
<dbReference type="GO" id="GO:0005737">
    <property type="term" value="C:cytoplasm"/>
    <property type="evidence" value="ECO:0007669"/>
    <property type="project" value="UniProtKB-SubCell"/>
</dbReference>
<keyword evidence="9" id="KW-1185">Reference proteome</keyword>
<sequence length="327" mass="36743">MAEEDVAGGKNVADYSTFEEFLSSQVTQLDLIYLEDINVARKLVELGYRGTKEGYSEEQFWAKKAAIEARKQIHCVKTIVSAGKTYEDAMLRALQQREEGNRTGKNASIIFVRDKNEHGQEISGYIDYAHRLATEDITPVFEGKKRFLPRPSDLSFLNWETMSVSGRESPHYKVIAKSMSGMVFRNKKDAREPVTHLNVQFNDARARESATHLKVKFDDARGRESATHLNVQDDGARARESATHLNVQDDGARARESATHLDVQFDGAGARESATHLNVQDDDARARESATHLNVKFDDARGRESATHLNVQHDDARARESATHLNV</sequence>
<evidence type="ECO:0000313" key="8">
    <source>
        <dbReference type="EMBL" id="GFR68742.1"/>
    </source>
</evidence>
<evidence type="ECO:0000256" key="1">
    <source>
        <dbReference type="ARBA" id="ARBA00003056"/>
    </source>
</evidence>
<evidence type="ECO:0000313" key="9">
    <source>
        <dbReference type="Proteomes" id="UP000762676"/>
    </source>
</evidence>
<evidence type="ECO:0000256" key="4">
    <source>
        <dbReference type="ARBA" id="ARBA00021436"/>
    </source>
</evidence>
<name>A0AAV4F695_9GAST</name>
<dbReference type="PANTHER" id="PTHR33588">
    <property type="entry name" value="CILIA- AND FLAGELLA-ASSOCIATED PROTEIN 299"/>
    <property type="match status" value="1"/>
</dbReference>
<comment type="subcellular location">
    <subcellularLocation>
        <location evidence="3">Cytoplasm</location>
    </subcellularLocation>
    <subcellularLocation>
        <location evidence="2">Nucleus</location>
    </subcellularLocation>
</comment>
<proteinExistence type="predicted"/>
<protein>
    <recommendedName>
        <fullName evidence="4">Cilia- and flagella-associated protein 299</fullName>
    </recommendedName>
</protein>
<organism evidence="8 9">
    <name type="scientific">Elysia marginata</name>
    <dbReference type="NCBI Taxonomy" id="1093978"/>
    <lineage>
        <taxon>Eukaryota</taxon>
        <taxon>Metazoa</taxon>
        <taxon>Spiralia</taxon>
        <taxon>Lophotrochozoa</taxon>
        <taxon>Mollusca</taxon>
        <taxon>Gastropoda</taxon>
        <taxon>Heterobranchia</taxon>
        <taxon>Euthyneura</taxon>
        <taxon>Panpulmonata</taxon>
        <taxon>Sacoglossa</taxon>
        <taxon>Placobranchoidea</taxon>
        <taxon>Plakobranchidae</taxon>
        <taxon>Elysia</taxon>
    </lineage>
</organism>
<keyword evidence="6" id="KW-0539">Nucleus</keyword>
<dbReference type="Proteomes" id="UP000762676">
    <property type="component" value="Unassembled WGS sequence"/>
</dbReference>
<dbReference type="GO" id="GO:0005634">
    <property type="term" value="C:nucleus"/>
    <property type="evidence" value="ECO:0007669"/>
    <property type="project" value="UniProtKB-SubCell"/>
</dbReference>
<feature type="region of interest" description="Disordered" evidence="7">
    <location>
        <begin position="304"/>
        <end position="327"/>
    </location>
</feature>
<keyword evidence="5" id="KW-0963">Cytoplasm</keyword>
<evidence type="ECO:0000256" key="3">
    <source>
        <dbReference type="ARBA" id="ARBA00004496"/>
    </source>
</evidence>
<evidence type="ECO:0000256" key="2">
    <source>
        <dbReference type="ARBA" id="ARBA00004123"/>
    </source>
</evidence>
<feature type="region of interest" description="Disordered" evidence="7">
    <location>
        <begin position="219"/>
        <end position="255"/>
    </location>
</feature>
<dbReference type="InterPro" id="IPR027887">
    <property type="entry name" value="DUF4464"/>
</dbReference>
<gene>
    <name evidence="8" type="ORF">ElyMa_003740900</name>
</gene>
<comment type="caution">
    <text evidence="8">The sequence shown here is derived from an EMBL/GenBank/DDBJ whole genome shotgun (WGS) entry which is preliminary data.</text>
</comment>
<evidence type="ECO:0000256" key="6">
    <source>
        <dbReference type="ARBA" id="ARBA00023242"/>
    </source>
</evidence>
<reference evidence="8 9" key="1">
    <citation type="journal article" date="2021" name="Elife">
        <title>Chloroplast acquisition without the gene transfer in kleptoplastic sea slugs, Plakobranchus ocellatus.</title>
        <authorList>
            <person name="Maeda T."/>
            <person name="Takahashi S."/>
            <person name="Yoshida T."/>
            <person name="Shimamura S."/>
            <person name="Takaki Y."/>
            <person name="Nagai Y."/>
            <person name="Toyoda A."/>
            <person name="Suzuki Y."/>
            <person name="Arimoto A."/>
            <person name="Ishii H."/>
            <person name="Satoh N."/>
            <person name="Nishiyama T."/>
            <person name="Hasebe M."/>
            <person name="Maruyama T."/>
            <person name="Minagawa J."/>
            <person name="Obokata J."/>
            <person name="Shigenobu S."/>
        </authorList>
    </citation>
    <scope>NUCLEOTIDE SEQUENCE [LARGE SCALE GENOMIC DNA]</scope>
</reference>
<dbReference type="Pfam" id="PF14713">
    <property type="entry name" value="DUF4464"/>
    <property type="match status" value="1"/>
</dbReference>
<dbReference type="EMBL" id="BMAT01007661">
    <property type="protein sequence ID" value="GFR68742.1"/>
    <property type="molecule type" value="Genomic_DNA"/>
</dbReference>
<evidence type="ECO:0000256" key="7">
    <source>
        <dbReference type="SAM" id="MobiDB-lite"/>
    </source>
</evidence>